<accession>A0A0F0GKW8</accession>
<name>A0A0F0GKW8_LENAE</name>
<organism evidence="1 2">
    <name type="scientific">Lentzea aerocolonigenes</name>
    <name type="common">Lechevalieria aerocolonigenes</name>
    <name type="synonym">Saccharothrix aerocolonigenes</name>
    <dbReference type="NCBI Taxonomy" id="68170"/>
    <lineage>
        <taxon>Bacteria</taxon>
        <taxon>Bacillati</taxon>
        <taxon>Actinomycetota</taxon>
        <taxon>Actinomycetes</taxon>
        <taxon>Pseudonocardiales</taxon>
        <taxon>Pseudonocardiaceae</taxon>
        <taxon>Lentzea</taxon>
    </lineage>
</organism>
<evidence type="ECO:0000313" key="1">
    <source>
        <dbReference type="EMBL" id="KJK42617.1"/>
    </source>
</evidence>
<protein>
    <submittedName>
        <fullName evidence="1">Uncharacterized protein</fullName>
    </submittedName>
</protein>
<dbReference type="PATRIC" id="fig|68170.10.peg.9405"/>
<gene>
    <name evidence="1" type="ORF">UK23_36265</name>
</gene>
<keyword evidence="2" id="KW-1185">Reference proteome</keyword>
<dbReference type="Proteomes" id="UP000033393">
    <property type="component" value="Unassembled WGS sequence"/>
</dbReference>
<proteinExistence type="predicted"/>
<sequence>MNDMAHDGGTKTTIDPEVVRAIAARMGVLMDDLGPFQQLLSLPAHAGNFPTAAWLEKLLGDRKKKLSLHAEELRSVMHGIDATLQNACSNLENTDKCNADNL</sequence>
<evidence type="ECO:0000313" key="2">
    <source>
        <dbReference type="Proteomes" id="UP000033393"/>
    </source>
</evidence>
<reference evidence="1 2" key="1">
    <citation type="submission" date="2015-02" db="EMBL/GenBank/DDBJ databases">
        <authorList>
            <person name="Ju K.-S."/>
            <person name="Doroghazi J.R."/>
            <person name="Metcalf W."/>
        </authorList>
    </citation>
    <scope>NUCLEOTIDE SEQUENCE [LARGE SCALE GENOMIC DNA]</scope>
    <source>
        <strain evidence="1 2">NRRL B-16140</strain>
    </source>
</reference>
<dbReference type="EMBL" id="JYJG01000339">
    <property type="protein sequence ID" value="KJK42617.1"/>
    <property type="molecule type" value="Genomic_DNA"/>
</dbReference>
<dbReference type="AlphaFoldDB" id="A0A0F0GKW8"/>
<comment type="caution">
    <text evidence="1">The sequence shown here is derived from an EMBL/GenBank/DDBJ whole genome shotgun (WGS) entry which is preliminary data.</text>
</comment>